<evidence type="ECO:0000313" key="2">
    <source>
        <dbReference type="EMBL" id="ETJ37811.1"/>
    </source>
</evidence>
<feature type="region of interest" description="Disordered" evidence="1">
    <location>
        <begin position="1"/>
        <end position="91"/>
    </location>
</feature>
<protein>
    <submittedName>
        <fullName evidence="2">Uncharacterized protein</fullName>
    </submittedName>
</protein>
<feature type="compositionally biased region" description="Polar residues" evidence="1">
    <location>
        <begin position="1"/>
        <end position="11"/>
    </location>
</feature>
<reference evidence="2" key="1">
    <citation type="submission" date="2013-12" db="EMBL/GenBank/DDBJ databases">
        <title>A Varibaculum cambriense genome reconstructed from a premature infant gut community with otherwise low bacterial novelty that shifts toward anaerobic metabolism during the third week of life.</title>
        <authorList>
            <person name="Brown C.T."/>
            <person name="Sharon I."/>
            <person name="Thomas B.C."/>
            <person name="Castelle C.J."/>
            <person name="Morowitz M.J."/>
            <person name="Banfield J.F."/>
        </authorList>
    </citation>
    <scope>NUCLEOTIDE SEQUENCE</scope>
</reference>
<comment type="caution">
    <text evidence="2">The sequence shown here is derived from an EMBL/GenBank/DDBJ whole genome shotgun (WGS) entry which is preliminary data.</text>
</comment>
<feature type="non-terminal residue" evidence="2">
    <location>
        <position position="91"/>
    </location>
</feature>
<name>W1Y602_9ZZZZ</name>
<feature type="compositionally biased region" description="Basic and acidic residues" evidence="1">
    <location>
        <begin position="60"/>
        <end position="70"/>
    </location>
</feature>
<gene>
    <name evidence="2" type="ORF">Q604_UNBC07994G0001</name>
</gene>
<organism evidence="2">
    <name type="scientific">human gut metagenome</name>
    <dbReference type="NCBI Taxonomy" id="408170"/>
    <lineage>
        <taxon>unclassified sequences</taxon>
        <taxon>metagenomes</taxon>
        <taxon>organismal metagenomes</taxon>
    </lineage>
</organism>
<dbReference type="AlphaFoldDB" id="W1Y602"/>
<dbReference type="EMBL" id="AZMM01007994">
    <property type="protein sequence ID" value="ETJ37811.1"/>
    <property type="molecule type" value="Genomic_DNA"/>
</dbReference>
<evidence type="ECO:0000256" key="1">
    <source>
        <dbReference type="SAM" id="MobiDB-lite"/>
    </source>
</evidence>
<feature type="non-terminal residue" evidence="2">
    <location>
        <position position="1"/>
    </location>
</feature>
<sequence length="91" mass="9498">WLAPSIRSNSPCPGRCGGSQSRHPSRGLALVQAGATARHEHTQAPAVVRGQQVLLAGHLRSGDSGEERQSHAGGKTSPRGVKLSQQGRLSD</sequence>
<accession>W1Y602</accession>
<proteinExistence type="predicted"/>